<evidence type="ECO:0000256" key="1">
    <source>
        <dbReference type="SAM" id="MobiDB-lite"/>
    </source>
</evidence>
<dbReference type="AlphaFoldDB" id="A0A2K2CSW9"/>
<evidence type="ECO:0000313" key="3">
    <source>
        <dbReference type="EnsemblPlants" id="PNT65120"/>
    </source>
</evidence>
<sequence>MCGRRTGVPDGKWEQTARGSGRVAGIYKRAATHGGVMAGASLSEIPFSSPLVSSWRPLLPIPAPPLPPSSRRPPPHPGAAARPLLPRGLLPIPAPLISSSHGHAGQRPFRLSLLHRGRRQPPPRRAASPSPRLAASSTAATAASSIVDAGLLCRAGRFFLYRRRPLICFFCFFSVKWMNVDQI</sequence>
<organism evidence="2">
    <name type="scientific">Brachypodium distachyon</name>
    <name type="common">Purple false brome</name>
    <name type="synonym">Trachynia distachya</name>
    <dbReference type="NCBI Taxonomy" id="15368"/>
    <lineage>
        <taxon>Eukaryota</taxon>
        <taxon>Viridiplantae</taxon>
        <taxon>Streptophyta</taxon>
        <taxon>Embryophyta</taxon>
        <taxon>Tracheophyta</taxon>
        <taxon>Spermatophyta</taxon>
        <taxon>Magnoliopsida</taxon>
        <taxon>Liliopsida</taxon>
        <taxon>Poales</taxon>
        <taxon>Poaceae</taxon>
        <taxon>BOP clade</taxon>
        <taxon>Pooideae</taxon>
        <taxon>Stipodae</taxon>
        <taxon>Brachypodieae</taxon>
        <taxon>Brachypodium</taxon>
    </lineage>
</organism>
<keyword evidence="4" id="KW-1185">Reference proteome</keyword>
<feature type="region of interest" description="Disordered" evidence="1">
    <location>
        <begin position="64"/>
        <end position="84"/>
    </location>
</feature>
<reference evidence="2 3" key="1">
    <citation type="journal article" date="2010" name="Nature">
        <title>Genome sequencing and analysis of the model grass Brachypodium distachyon.</title>
        <authorList>
            <consortium name="International Brachypodium Initiative"/>
        </authorList>
    </citation>
    <scope>NUCLEOTIDE SEQUENCE [LARGE SCALE GENOMIC DNA]</scope>
    <source>
        <strain evidence="2 3">Bd21</strain>
    </source>
</reference>
<proteinExistence type="predicted"/>
<dbReference type="Proteomes" id="UP000008810">
    <property type="component" value="Chromosome 4"/>
</dbReference>
<dbReference type="Gramene" id="PNT65120">
    <property type="protein sequence ID" value="PNT65120"/>
    <property type="gene ID" value="BRADI_4g37575v3"/>
</dbReference>
<evidence type="ECO:0000313" key="4">
    <source>
        <dbReference type="Proteomes" id="UP000008810"/>
    </source>
</evidence>
<evidence type="ECO:0000313" key="2">
    <source>
        <dbReference type="EMBL" id="PNT65120.1"/>
    </source>
</evidence>
<reference evidence="2" key="2">
    <citation type="submission" date="2017-06" db="EMBL/GenBank/DDBJ databases">
        <title>WGS assembly of Brachypodium distachyon.</title>
        <authorList>
            <consortium name="The International Brachypodium Initiative"/>
            <person name="Lucas S."/>
            <person name="Harmon-Smith M."/>
            <person name="Lail K."/>
            <person name="Tice H."/>
            <person name="Grimwood J."/>
            <person name="Bruce D."/>
            <person name="Barry K."/>
            <person name="Shu S."/>
            <person name="Lindquist E."/>
            <person name="Wang M."/>
            <person name="Pitluck S."/>
            <person name="Vogel J.P."/>
            <person name="Garvin D.F."/>
            <person name="Mockler T.C."/>
            <person name="Schmutz J."/>
            <person name="Rokhsar D."/>
            <person name="Bevan M.W."/>
        </authorList>
    </citation>
    <scope>NUCLEOTIDE SEQUENCE</scope>
    <source>
        <strain evidence="2">Bd21</strain>
    </source>
</reference>
<name>A0A2K2CSW9_BRADI</name>
<dbReference type="EMBL" id="CM000883">
    <property type="protein sequence ID" value="PNT65120.1"/>
    <property type="molecule type" value="Genomic_DNA"/>
</dbReference>
<gene>
    <name evidence="2" type="ORF">BRADI_4g37575v3</name>
</gene>
<protein>
    <submittedName>
        <fullName evidence="2 3">Uncharacterized protein</fullName>
    </submittedName>
</protein>
<reference evidence="3" key="3">
    <citation type="submission" date="2018-08" db="UniProtKB">
        <authorList>
            <consortium name="EnsemblPlants"/>
        </authorList>
    </citation>
    <scope>IDENTIFICATION</scope>
    <source>
        <strain evidence="3">cv. Bd21</strain>
    </source>
</reference>
<dbReference type="EnsemblPlants" id="PNT65120">
    <property type="protein sequence ID" value="PNT65120"/>
    <property type="gene ID" value="BRADI_4g37575v3"/>
</dbReference>
<accession>A0A2K2CSW9</accession>
<dbReference type="InParanoid" id="A0A2K2CSW9"/>
<feature type="compositionally biased region" description="Pro residues" evidence="1">
    <location>
        <begin position="64"/>
        <end position="77"/>
    </location>
</feature>